<feature type="compositionally biased region" description="Low complexity" evidence="1">
    <location>
        <begin position="425"/>
        <end position="443"/>
    </location>
</feature>
<dbReference type="EMBL" id="JAHRHY010000016">
    <property type="protein sequence ID" value="KAG9063577.1"/>
    <property type="molecule type" value="Genomic_DNA"/>
</dbReference>
<keyword evidence="4" id="KW-1185">Reference proteome</keyword>
<evidence type="ECO:0000256" key="2">
    <source>
        <dbReference type="SAM" id="Phobius"/>
    </source>
</evidence>
<feature type="transmembrane region" description="Helical" evidence="2">
    <location>
        <begin position="268"/>
        <end position="291"/>
    </location>
</feature>
<accession>A0A9P7XN20</accession>
<feature type="compositionally biased region" description="Low complexity" evidence="1">
    <location>
        <begin position="468"/>
        <end position="487"/>
    </location>
</feature>
<keyword evidence="2" id="KW-1133">Transmembrane helix</keyword>
<name>A0A9P7XN20_9FUNG</name>
<comment type="caution">
    <text evidence="3">The sequence shown here is derived from an EMBL/GenBank/DDBJ whole genome shotgun (WGS) entry which is preliminary data.</text>
</comment>
<proteinExistence type="predicted"/>
<evidence type="ECO:0000313" key="3">
    <source>
        <dbReference type="EMBL" id="KAG9063577.1"/>
    </source>
</evidence>
<keyword evidence="2" id="KW-0812">Transmembrane</keyword>
<evidence type="ECO:0000313" key="4">
    <source>
        <dbReference type="Proteomes" id="UP000707451"/>
    </source>
</evidence>
<dbReference type="OrthoDB" id="2411428at2759"/>
<gene>
    <name evidence="3" type="ORF">KI688_004462</name>
</gene>
<reference evidence="3" key="1">
    <citation type="submission" date="2021-06" db="EMBL/GenBank/DDBJ databases">
        <title>Genome Sequence of Mortierella hyaline Strain SCG-10, a Cold-Adapted, Nitrate-Reducing Fungus Isolated from Soil in Minnesota, USA.</title>
        <authorList>
            <person name="Aldossari N."/>
        </authorList>
    </citation>
    <scope>NUCLEOTIDE SEQUENCE</scope>
    <source>
        <strain evidence="3">SCG-10</strain>
    </source>
</reference>
<sequence>MPLRPPGGFQYTPPVAGIGPEKWADFGVSPDYEWGNVSTTFDLFNWPGTSELYQARIGNTTVGTIQLSLLTSTAGGPATFTNVANYTLNPDVHGYPMKVAYANSSIYQLGRLITDKRTGEFGYYLTRIPLDSTARGASGFTLPTGLVAYDASAVQSCQMETTKIWYSSPQATLYVLCSNGDKALSKRSNISTDSAQLYIQPIDRNDSSGVWAYLSSSHRDQYGVLIDPISGSLDPLQYSPYLPVTIPDPYGEDRNAGTPSTSFVEEHLSLVIAGAVIGFLLVLAAICYIPFRRRWRRSWRGKWGIFKTQTWPRWMRKVRLKLIDLLKEKEDAGRGDRDAEGKALQGKRDVSKDNEDGFNNTKFEEHLMDSLEGLEGCDKILVTVDMDLSGLESSLTTMDVATGYMSDVRLEAHPRPGVVTSLAISQSGNSSNDGSTSSFGDGDSPPPPEYPTLATPSAPPISTSFEDTISIPQPITTIQIQVPSQIP</sequence>
<keyword evidence="2" id="KW-0472">Membrane</keyword>
<feature type="region of interest" description="Disordered" evidence="1">
    <location>
        <begin position="334"/>
        <end position="359"/>
    </location>
</feature>
<feature type="compositionally biased region" description="Basic and acidic residues" evidence="1">
    <location>
        <begin position="334"/>
        <end position="355"/>
    </location>
</feature>
<feature type="region of interest" description="Disordered" evidence="1">
    <location>
        <begin position="423"/>
        <end position="487"/>
    </location>
</feature>
<dbReference type="AlphaFoldDB" id="A0A9P7XN20"/>
<dbReference type="Proteomes" id="UP000707451">
    <property type="component" value="Unassembled WGS sequence"/>
</dbReference>
<evidence type="ECO:0000256" key="1">
    <source>
        <dbReference type="SAM" id="MobiDB-lite"/>
    </source>
</evidence>
<protein>
    <submittedName>
        <fullName evidence="3">Uncharacterized protein</fullName>
    </submittedName>
</protein>
<organism evidence="3 4">
    <name type="scientific">Linnemannia hyalina</name>
    <dbReference type="NCBI Taxonomy" id="64524"/>
    <lineage>
        <taxon>Eukaryota</taxon>
        <taxon>Fungi</taxon>
        <taxon>Fungi incertae sedis</taxon>
        <taxon>Mucoromycota</taxon>
        <taxon>Mortierellomycotina</taxon>
        <taxon>Mortierellomycetes</taxon>
        <taxon>Mortierellales</taxon>
        <taxon>Mortierellaceae</taxon>
        <taxon>Linnemannia</taxon>
    </lineage>
</organism>